<evidence type="ECO:0000256" key="1">
    <source>
        <dbReference type="ARBA" id="ARBA00023125"/>
    </source>
</evidence>
<proteinExistence type="predicted"/>
<evidence type="ECO:0000313" key="6">
    <source>
        <dbReference type="Proteomes" id="UP000473014"/>
    </source>
</evidence>
<dbReference type="SUPFAM" id="SSF48498">
    <property type="entry name" value="Tetracyclin repressor-like, C-terminal domain"/>
    <property type="match status" value="1"/>
</dbReference>
<gene>
    <name evidence="5" type="ORF">F0L17_20320</name>
</gene>
<accession>A0A6G2BGL0</accession>
<dbReference type="SUPFAM" id="SSF46689">
    <property type="entry name" value="Homeodomain-like"/>
    <property type="match status" value="1"/>
</dbReference>
<evidence type="ECO:0000259" key="4">
    <source>
        <dbReference type="PROSITE" id="PS50977"/>
    </source>
</evidence>
<dbReference type="GO" id="GO:0003700">
    <property type="term" value="F:DNA-binding transcription factor activity"/>
    <property type="evidence" value="ECO:0007669"/>
    <property type="project" value="TreeGrafter"/>
</dbReference>
<dbReference type="AlphaFoldDB" id="A0A6G2BGL0"/>
<evidence type="ECO:0000313" key="5">
    <source>
        <dbReference type="EMBL" id="MTE21415.1"/>
    </source>
</evidence>
<feature type="DNA-binding region" description="H-T-H motif" evidence="2">
    <location>
        <begin position="90"/>
        <end position="109"/>
    </location>
</feature>
<dbReference type="InterPro" id="IPR050109">
    <property type="entry name" value="HTH-type_TetR-like_transc_reg"/>
</dbReference>
<dbReference type="InterPro" id="IPR001647">
    <property type="entry name" value="HTH_TetR"/>
</dbReference>
<feature type="region of interest" description="Disordered" evidence="3">
    <location>
        <begin position="1"/>
        <end position="64"/>
    </location>
</feature>
<dbReference type="EMBL" id="WIXO01000001">
    <property type="protein sequence ID" value="MTE21415.1"/>
    <property type="molecule type" value="Genomic_DNA"/>
</dbReference>
<dbReference type="Pfam" id="PF00440">
    <property type="entry name" value="TetR_N"/>
    <property type="match status" value="1"/>
</dbReference>
<dbReference type="Pfam" id="PF17920">
    <property type="entry name" value="TetR_C_16"/>
    <property type="match status" value="1"/>
</dbReference>
<keyword evidence="6" id="KW-1185">Reference proteome</keyword>
<dbReference type="Proteomes" id="UP000473014">
    <property type="component" value="Unassembled WGS sequence"/>
</dbReference>
<comment type="caution">
    <text evidence="5">The sequence shown here is derived from an EMBL/GenBank/DDBJ whole genome shotgun (WGS) entry which is preliminary data.</text>
</comment>
<protein>
    <submittedName>
        <fullName evidence="5">TetR family transcriptional regulator</fullName>
    </submittedName>
</protein>
<dbReference type="GO" id="GO:0000976">
    <property type="term" value="F:transcription cis-regulatory region binding"/>
    <property type="evidence" value="ECO:0007669"/>
    <property type="project" value="TreeGrafter"/>
</dbReference>
<sequence length="258" mass="27581">MNSCRSRSRNGAGRPRRPRRVSPARLDVEVSTVATAEGTDPAEGTAEEAAEGVPWTRKRTGRRPGTTLSRVAILQAAQSRFAAHGYAGASIRAIAQDAGVDAALVHHFFVSKEKLFAASIHDALNPESVVEAVLAGGSRVGGTGQRLMRAFIELWEGERTSRQMRGILRSAVSHEAAARMMREFLTQEVLMPIAAATGRTQPEVRASLAASQLIGLAMARYVLGVQPLASLSHDELVAYVGPTFQRYLTGTLPSPAQG</sequence>
<dbReference type="PROSITE" id="PS50977">
    <property type="entry name" value="HTH_TETR_2"/>
    <property type="match status" value="1"/>
</dbReference>
<dbReference type="OrthoDB" id="3210235at2"/>
<dbReference type="InterPro" id="IPR036271">
    <property type="entry name" value="Tet_transcr_reg_TetR-rel_C_sf"/>
</dbReference>
<dbReference type="PANTHER" id="PTHR30055">
    <property type="entry name" value="HTH-TYPE TRANSCRIPTIONAL REGULATOR RUTR"/>
    <property type="match status" value="1"/>
</dbReference>
<organism evidence="5 6">
    <name type="scientific">Streptomyces taklimakanensis</name>
    <dbReference type="NCBI Taxonomy" id="2569853"/>
    <lineage>
        <taxon>Bacteria</taxon>
        <taxon>Bacillati</taxon>
        <taxon>Actinomycetota</taxon>
        <taxon>Actinomycetes</taxon>
        <taxon>Kitasatosporales</taxon>
        <taxon>Streptomycetaceae</taxon>
        <taxon>Streptomyces</taxon>
    </lineage>
</organism>
<dbReference type="InterPro" id="IPR009057">
    <property type="entry name" value="Homeodomain-like_sf"/>
</dbReference>
<dbReference type="PRINTS" id="PR00455">
    <property type="entry name" value="HTHTETR"/>
</dbReference>
<feature type="compositionally biased region" description="Low complexity" evidence="3">
    <location>
        <begin position="34"/>
        <end position="44"/>
    </location>
</feature>
<evidence type="ECO:0000256" key="2">
    <source>
        <dbReference type="PROSITE-ProRule" id="PRU00335"/>
    </source>
</evidence>
<reference evidence="5 6" key="1">
    <citation type="submission" date="2019-11" db="EMBL/GenBank/DDBJ databases">
        <authorList>
            <person name="Yuan L."/>
        </authorList>
    </citation>
    <scope>NUCLEOTIDE SEQUENCE [LARGE SCALE GENOMIC DNA]</scope>
    <source>
        <strain evidence="5 6">TRM43335</strain>
    </source>
</reference>
<dbReference type="Gene3D" id="1.10.10.60">
    <property type="entry name" value="Homeodomain-like"/>
    <property type="match status" value="1"/>
</dbReference>
<feature type="domain" description="HTH tetR-type" evidence="4">
    <location>
        <begin position="67"/>
        <end position="127"/>
    </location>
</feature>
<keyword evidence="1 2" id="KW-0238">DNA-binding</keyword>
<evidence type="ECO:0000256" key="3">
    <source>
        <dbReference type="SAM" id="MobiDB-lite"/>
    </source>
</evidence>
<name>A0A6G2BGL0_9ACTN</name>
<dbReference type="PANTHER" id="PTHR30055:SF235">
    <property type="entry name" value="TRANSCRIPTIONAL REGULATORY PROTEIN"/>
    <property type="match status" value="1"/>
</dbReference>
<dbReference type="InterPro" id="IPR041678">
    <property type="entry name" value="TetR_C_16"/>
</dbReference>
<dbReference type="Gene3D" id="1.10.357.10">
    <property type="entry name" value="Tetracycline Repressor, domain 2"/>
    <property type="match status" value="1"/>
</dbReference>